<comment type="caution">
    <text evidence="1">The sequence shown here is derived from an EMBL/GenBank/DDBJ whole genome shotgun (WGS) entry which is preliminary data.</text>
</comment>
<dbReference type="EMBL" id="JAACNO010000586">
    <property type="protein sequence ID" value="KAF4146599.1"/>
    <property type="molecule type" value="Genomic_DNA"/>
</dbReference>
<evidence type="ECO:0000313" key="2">
    <source>
        <dbReference type="Proteomes" id="UP000704712"/>
    </source>
</evidence>
<gene>
    <name evidence="1" type="ORF">GN958_ATG04196</name>
</gene>
<reference evidence="1" key="1">
    <citation type="submission" date="2020-03" db="EMBL/GenBank/DDBJ databases">
        <title>Hybrid Assembly of Korean Phytophthora infestans isolates.</title>
        <authorList>
            <person name="Prokchorchik M."/>
            <person name="Lee Y."/>
            <person name="Seo J."/>
            <person name="Cho J.-H."/>
            <person name="Park Y.-E."/>
            <person name="Jang D.-C."/>
            <person name="Im J.-S."/>
            <person name="Choi J.-G."/>
            <person name="Park H.-J."/>
            <person name="Lee G.-B."/>
            <person name="Lee Y.-G."/>
            <person name="Hong S.-Y."/>
            <person name="Cho K."/>
            <person name="Sohn K.H."/>
        </authorList>
    </citation>
    <scope>NUCLEOTIDE SEQUENCE</scope>
    <source>
        <strain evidence="1">KR_2_A2</strain>
    </source>
</reference>
<sequence length="315" mass="36398">MMSRNVKRIVPESIIHPRWLVKIYRRLRQGKYLEDDELTSLYDVRTVQRLCIGRTKTEREKFNELFGLERQIADVGSRWGTRAHETLSKAMMQFLENVKAGQCPTVNVLGDSERNLNLQLDDGEEQRETEGWRILVLRTQLQLSLKPFHNLNLIHSFRVLDANTDDQDMEEVRLYPKGRALLSLIEEMEDDSTNSDQCTTRYECESEIMSWTVDQSETVHQAETGYQSETVDQSETLCEAETVNHPEAAEQSENDDQDVAVVSGRTAFDVNTLKAMPTWHTAVSHFDIIDEATNGWEIWITLNGNHVKLFGLKEY</sequence>
<proteinExistence type="predicted"/>
<dbReference type="Proteomes" id="UP000704712">
    <property type="component" value="Unassembled WGS sequence"/>
</dbReference>
<accession>A0A8S9V5W7</accession>
<evidence type="ECO:0000313" key="1">
    <source>
        <dbReference type="EMBL" id="KAF4146599.1"/>
    </source>
</evidence>
<protein>
    <submittedName>
        <fullName evidence="1">Uncharacterized protein</fullName>
    </submittedName>
</protein>
<organism evidence="1 2">
    <name type="scientific">Phytophthora infestans</name>
    <name type="common">Potato late blight agent</name>
    <name type="synonym">Botrytis infestans</name>
    <dbReference type="NCBI Taxonomy" id="4787"/>
    <lineage>
        <taxon>Eukaryota</taxon>
        <taxon>Sar</taxon>
        <taxon>Stramenopiles</taxon>
        <taxon>Oomycota</taxon>
        <taxon>Peronosporomycetes</taxon>
        <taxon>Peronosporales</taxon>
        <taxon>Peronosporaceae</taxon>
        <taxon>Phytophthora</taxon>
    </lineage>
</organism>
<dbReference type="AlphaFoldDB" id="A0A8S9V5W7"/>
<name>A0A8S9V5W7_PHYIN</name>